<evidence type="ECO:0000313" key="6">
    <source>
        <dbReference type="Proteomes" id="UP001501138"/>
    </source>
</evidence>
<evidence type="ECO:0000256" key="4">
    <source>
        <dbReference type="SAM" id="SignalP"/>
    </source>
</evidence>
<protein>
    <recommendedName>
        <fullName evidence="7">Carbohydrate ABC transporter substrate-binding protein (CUT1 family)</fullName>
    </recommendedName>
</protein>
<sequence>MKRTRILAGATAASLALGLAACSSGDDGGGGGGDGDGAALGFYTDKAAWEPSFDAMNEVSGADGSTLEFTGYSDSTAYDSFIKQSFRTKQVPDLFTWHTGSSLAELVDQGLVAETTDLWTQAEADGLVPEGLKDNYTYDGKQYCVPLNVAYWAVYYNKKVFADHDIEVPTTFEEMMAAAEKLKGEGVTPFHQMNIIFEFVWFQALLAGNAPETYEGLQTGDASYLDPEVVEVMDQWKQMIDDGYYNDPGVTTDPQTLLKNGDVAMAYFGTFLTGQLTDVGAKSGEDYGIFPMPSMNPASGDQTVLETGPLCVGKGSENEQAALDYSAWWMTDEAQKTWSSSRGDVSFNPNVTVEDPELQKLVDGVTGGDTTIQQRYLEANPLPVYTLSTEIFGDFVTNAPDPMPGLQRLQDEADTYWAEQG</sequence>
<dbReference type="PANTHER" id="PTHR43649">
    <property type="entry name" value="ARABINOSE-BINDING PROTEIN-RELATED"/>
    <property type="match status" value="1"/>
</dbReference>
<dbReference type="SUPFAM" id="SSF53850">
    <property type="entry name" value="Periplasmic binding protein-like II"/>
    <property type="match status" value="1"/>
</dbReference>
<evidence type="ECO:0000256" key="1">
    <source>
        <dbReference type="ARBA" id="ARBA00008520"/>
    </source>
</evidence>
<gene>
    <name evidence="5" type="ORF">GCM10009809_35410</name>
</gene>
<evidence type="ECO:0008006" key="7">
    <source>
        <dbReference type="Google" id="ProtNLM"/>
    </source>
</evidence>
<dbReference type="InterPro" id="IPR006061">
    <property type="entry name" value="SBP_1_CS"/>
</dbReference>
<reference evidence="5 6" key="1">
    <citation type="journal article" date="2019" name="Int. J. Syst. Evol. Microbiol.">
        <title>The Global Catalogue of Microorganisms (GCM) 10K type strain sequencing project: providing services to taxonomists for standard genome sequencing and annotation.</title>
        <authorList>
            <consortium name="The Broad Institute Genomics Platform"/>
            <consortium name="The Broad Institute Genome Sequencing Center for Infectious Disease"/>
            <person name="Wu L."/>
            <person name="Ma J."/>
        </authorList>
    </citation>
    <scope>NUCLEOTIDE SEQUENCE [LARGE SCALE GENOMIC DNA]</scope>
    <source>
        <strain evidence="5 6">JCM 15589</strain>
    </source>
</reference>
<feature type="signal peptide" evidence="4">
    <location>
        <begin position="1"/>
        <end position="25"/>
    </location>
</feature>
<keyword evidence="6" id="KW-1185">Reference proteome</keyword>
<feature type="chain" id="PRO_5046019700" description="Carbohydrate ABC transporter substrate-binding protein (CUT1 family)" evidence="4">
    <location>
        <begin position="26"/>
        <end position="421"/>
    </location>
</feature>
<dbReference type="InterPro" id="IPR050490">
    <property type="entry name" value="Bact_solute-bd_prot1"/>
</dbReference>
<name>A0ABN2JS62_9MICO</name>
<proteinExistence type="inferred from homology"/>
<dbReference type="InterPro" id="IPR006059">
    <property type="entry name" value="SBP"/>
</dbReference>
<organism evidence="5 6">
    <name type="scientific">Isoptericola hypogeus</name>
    <dbReference type="NCBI Taxonomy" id="300179"/>
    <lineage>
        <taxon>Bacteria</taxon>
        <taxon>Bacillati</taxon>
        <taxon>Actinomycetota</taxon>
        <taxon>Actinomycetes</taxon>
        <taxon>Micrococcales</taxon>
        <taxon>Promicromonosporaceae</taxon>
        <taxon>Isoptericola</taxon>
    </lineage>
</organism>
<dbReference type="Proteomes" id="UP001501138">
    <property type="component" value="Unassembled WGS sequence"/>
</dbReference>
<evidence type="ECO:0000256" key="2">
    <source>
        <dbReference type="ARBA" id="ARBA00022448"/>
    </source>
</evidence>
<dbReference type="PROSITE" id="PS01037">
    <property type="entry name" value="SBP_BACTERIAL_1"/>
    <property type="match status" value="1"/>
</dbReference>
<dbReference type="Pfam" id="PF13416">
    <property type="entry name" value="SBP_bac_8"/>
    <property type="match status" value="1"/>
</dbReference>
<keyword evidence="2" id="KW-0813">Transport</keyword>
<accession>A0ABN2JS62</accession>
<dbReference type="Gene3D" id="3.40.190.10">
    <property type="entry name" value="Periplasmic binding protein-like II"/>
    <property type="match status" value="2"/>
</dbReference>
<dbReference type="RefSeq" id="WP_344250026.1">
    <property type="nucleotide sequence ID" value="NZ_BAAAPM010000008.1"/>
</dbReference>
<keyword evidence="3 4" id="KW-0732">Signal</keyword>
<dbReference type="EMBL" id="BAAAPM010000008">
    <property type="protein sequence ID" value="GAA1737123.1"/>
    <property type="molecule type" value="Genomic_DNA"/>
</dbReference>
<dbReference type="PANTHER" id="PTHR43649:SF14">
    <property type="entry name" value="BLR3389 PROTEIN"/>
    <property type="match status" value="1"/>
</dbReference>
<evidence type="ECO:0000313" key="5">
    <source>
        <dbReference type="EMBL" id="GAA1737123.1"/>
    </source>
</evidence>
<comment type="similarity">
    <text evidence="1">Belongs to the bacterial solute-binding protein 1 family.</text>
</comment>
<evidence type="ECO:0000256" key="3">
    <source>
        <dbReference type="ARBA" id="ARBA00022729"/>
    </source>
</evidence>
<dbReference type="PROSITE" id="PS51257">
    <property type="entry name" value="PROKAR_LIPOPROTEIN"/>
    <property type="match status" value="1"/>
</dbReference>
<comment type="caution">
    <text evidence="5">The sequence shown here is derived from an EMBL/GenBank/DDBJ whole genome shotgun (WGS) entry which is preliminary data.</text>
</comment>